<dbReference type="Proteomes" id="UP000790709">
    <property type="component" value="Unassembled WGS sequence"/>
</dbReference>
<sequence>MHSVRFLSSPLLSPSFKTNQLTPHPRSYHFSSSPNSVICRHASPQAASPSRPSHTRRHAQPLGPGRRVECEYKRVVPMPLWAAENAGDSSR</sequence>
<accession>A0ACB8B0G1</accession>
<organism evidence="1 2">
    <name type="scientific">Leucogyrophana mollusca</name>
    <dbReference type="NCBI Taxonomy" id="85980"/>
    <lineage>
        <taxon>Eukaryota</taxon>
        <taxon>Fungi</taxon>
        <taxon>Dikarya</taxon>
        <taxon>Basidiomycota</taxon>
        <taxon>Agaricomycotina</taxon>
        <taxon>Agaricomycetes</taxon>
        <taxon>Agaricomycetidae</taxon>
        <taxon>Boletales</taxon>
        <taxon>Boletales incertae sedis</taxon>
        <taxon>Leucogyrophana</taxon>
    </lineage>
</organism>
<evidence type="ECO:0000313" key="2">
    <source>
        <dbReference type="Proteomes" id="UP000790709"/>
    </source>
</evidence>
<protein>
    <submittedName>
        <fullName evidence="1">Uncharacterized protein</fullName>
    </submittedName>
</protein>
<evidence type="ECO:0000313" key="1">
    <source>
        <dbReference type="EMBL" id="KAH7918328.1"/>
    </source>
</evidence>
<reference evidence="1" key="1">
    <citation type="journal article" date="2021" name="New Phytol.">
        <title>Evolutionary innovations through gain and loss of genes in the ectomycorrhizal Boletales.</title>
        <authorList>
            <person name="Wu G."/>
            <person name="Miyauchi S."/>
            <person name="Morin E."/>
            <person name="Kuo A."/>
            <person name="Drula E."/>
            <person name="Varga T."/>
            <person name="Kohler A."/>
            <person name="Feng B."/>
            <person name="Cao Y."/>
            <person name="Lipzen A."/>
            <person name="Daum C."/>
            <person name="Hundley H."/>
            <person name="Pangilinan J."/>
            <person name="Johnson J."/>
            <person name="Barry K."/>
            <person name="LaButti K."/>
            <person name="Ng V."/>
            <person name="Ahrendt S."/>
            <person name="Min B."/>
            <person name="Choi I.G."/>
            <person name="Park H."/>
            <person name="Plett J.M."/>
            <person name="Magnuson J."/>
            <person name="Spatafora J.W."/>
            <person name="Nagy L.G."/>
            <person name="Henrissat B."/>
            <person name="Grigoriev I.V."/>
            <person name="Yang Z.L."/>
            <person name="Xu J."/>
            <person name="Martin F.M."/>
        </authorList>
    </citation>
    <scope>NUCLEOTIDE SEQUENCE</scope>
    <source>
        <strain evidence="1">KUC20120723A-06</strain>
    </source>
</reference>
<keyword evidence="2" id="KW-1185">Reference proteome</keyword>
<gene>
    <name evidence="1" type="ORF">BV22DRAFT_910998</name>
</gene>
<comment type="caution">
    <text evidence="1">The sequence shown here is derived from an EMBL/GenBank/DDBJ whole genome shotgun (WGS) entry which is preliminary data.</text>
</comment>
<proteinExistence type="predicted"/>
<dbReference type="EMBL" id="MU266805">
    <property type="protein sequence ID" value="KAH7918328.1"/>
    <property type="molecule type" value="Genomic_DNA"/>
</dbReference>
<name>A0ACB8B0G1_9AGAM</name>